<keyword evidence="4" id="KW-0862">Zinc</keyword>
<feature type="domain" description="C2H2-type" evidence="6">
    <location>
        <begin position="58"/>
        <end position="86"/>
    </location>
</feature>
<dbReference type="GO" id="GO:0005634">
    <property type="term" value="C:nucleus"/>
    <property type="evidence" value="ECO:0007669"/>
    <property type="project" value="TreeGrafter"/>
</dbReference>
<evidence type="ECO:0000259" key="6">
    <source>
        <dbReference type="PROSITE" id="PS50157"/>
    </source>
</evidence>
<dbReference type="InterPro" id="IPR013087">
    <property type="entry name" value="Znf_C2H2_type"/>
</dbReference>
<organism evidence="7">
    <name type="scientific">Graphocephala atropunctata</name>
    <dbReference type="NCBI Taxonomy" id="36148"/>
    <lineage>
        <taxon>Eukaryota</taxon>
        <taxon>Metazoa</taxon>
        <taxon>Ecdysozoa</taxon>
        <taxon>Arthropoda</taxon>
        <taxon>Hexapoda</taxon>
        <taxon>Insecta</taxon>
        <taxon>Pterygota</taxon>
        <taxon>Neoptera</taxon>
        <taxon>Paraneoptera</taxon>
        <taxon>Hemiptera</taxon>
        <taxon>Auchenorrhyncha</taxon>
        <taxon>Membracoidea</taxon>
        <taxon>Cicadellidae</taxon>
        <taxon>Cicadellinae</taxon>
        <taxon>Cicadellini</taxon>
        <taxon>Graphocephala</taxon>
    </lineage>
</organism>
<protein>
    <recommendedName>
        <fullName evidence="6">C2H2-type domain-containing protein</fullName>
    </recommendedName>
</protein>
<dbReference type="GO" id="GO:0045944">
    <property type="term" value="P:positive regulation of transcription by RNA polymerase II"/>
    <property type="evidence" value="ECO:0007669"/>
    <property type="project" value="TreeGrafter"/>
</dbReference>
<dbReference type="EMBL" id="GEBQ01018832">
    <property type="protein sequence ID" value="JAT21145.1"/>
    <property type="molecule type" value="Transcribed_RNA"/>
</dbReference>
<evidence type="ECO:0000256" key="1">
    <source>
        <dbReference type="ARBA" id="ARBA00022723"/>
    </source>
</evidence>
<dbReference type="Pfam" id="PF00096">
    <property type="entry name" value="zf-C2H2"/>
    <property type="match status" value="2"/>
</dbReference>
<name>A0A1B6LBT0_9HEMI</name>
<gene>
    <name evidence="7" type="ORF">g.50620</name>
</gene>
<dbReference type="SUPFAM" id="SSF57667">
    <property type="entry name" value="beta-beta-alpha zinc fingers"/>
    <property type="match status" value="1"/>
</dbReference>
<dbReference type="FunFam" id="3.30.160.60:FF:000100">
    <property type="entry name" value="Zinc finger 45-like"/>
    <property type="match status" value="1"/>
</dbReference>
<proteinExistence type="predicted"/>
<dbReference type="GO" id="GO:0008270">
    <property type="term" value="F:zinc ion binding"/>
    <property type="evidence" value="ECO:0007669"/>
    <property type="project" value="UniProtKB-KW"/>
</dbReference>
<dbReference type="AlphaFoldDB" id="A0A1B6LBT0"/>
<dbReference type="InterPro" id="IPR050688">
    <property type="entry name" value="Zinc_finger/UBP_domain"/>
</dbReference>
<evidence type="ECO:0000256" key="4">
    <source>
        <dbReference type="ARBA" id="ARBA00022833"/>
    </source>
</evidence>
<dbReference type="Gene3D" id="3.30.160.60">
    <property type="entry name" value="Classic Zinc Finger"/>
    <property type="match status" value="2"/>
</dbReference>
<dbReference type="PROSITE" id="PS50157">
    <property type="entry name" value="ZINC_FINGER_C2H2_2"/>
    <property type="match status" value="2"/>
</dbReference>
<evidence type="ECO:0000313" key="7">
    <source>
        <dbReference type="EMBL" id="JAT21145.1"/>
    </source>
</evidence>
<keyword evidence="1" id="KW-0479">Metal-binding</keyword>
<feature type="non-terminal residue" evidence="7">
    <location>
        <position position="1"/>
    </location>
</feature>
<dbReference type="PANTHER" id="PTHR24403">
    <property type="entry name" value="ZINC FINGER PROTEIN"/>
    <property type="match status" value="1"/>
</dbReference>
<reference evidence="7" key="1">
    <citation type="submission" date="2015-11" db="EMBL/GenBank/DDBJ databases">
        <title>De novo transcriptome assembly of four potential Pierce s Disease insect vectors from Arizona vineyards.</title>
        <authorList>
            <person name="Tassone E.E."/>
        </authorList>
    </citation>
    <scope>NUCLEOTIDE SEQUENCE</scope>
</reference>
<dbReference type="InterPro" id="IPR036236">
    <property type="entry name" value="Znf_C2H2_sf"/>
</dbReference>
<keyword evidence="2" id="KW-0677">Repeat</keyword>
<evidence type="ECO:0000256" key="5">
    <source>
        <dbReference type="PROSITE-ProRule" id="PRU00042"/>
    </source>
</evidence>
<accession>A0A1B6LBT0</accession>
<keyword evidence="3 5" id="KW-0863">Zinc-finger</keyword>
<evidence type="ECO:0000256" key="3">
    <source>
        <dbReference type="ARBA" id="ARBA00022771"/>
    </source>
</evidence>
<sequence>EAVGAATSAQQQRDSQGMLIIHSSDGDRYQCLSCGKTYRQKGNLRKHQKYECGDRRPFSCQFCPFSSNQKGNLKTHERRHHRRAKRSLEDDSSFFCCSF</sequence>
<feature type="domain" description="C2H2-type" evidence="6">
    <location>
        <begin position="29"/>
        <end position="56"/>
    </location>
</feature>
<evidence type="ECO:0000256" key="2">
    <source>
        <dbReference type="ARBA" id="ARBA00022737"/>
    </source>
</evidence>
<dbReference type="PANTHER" id="PTHR24403:SF67">
    <property type="entry name" value="FI01116P-RELATED"/>
    <property type="match status" value="1"/>
</dbReference>
<dbReference type="SMART" id="SM00355">
    <property type="entry name" value="ZnF_C2H2"/>
    <property type="match status" value="2"/>
</dbReference>